<protein>
    <submittedName>
        <fullName evidence="4">NUDIX hydrolase</fullName>
    </submittedName>
</protein>
<dbReference type="Proteomes" id="UP001197492">
    <property type="component" value="Unassembled WGS sequence"/>
</dbReference>
<dbReference type="AlphaFoldDB" id="A0AAW4MRP9"/>
<evidence type="ECO:0000313" key="7">
    <source>
        <dbReference type="Proteomes" id="UP001197492"/>
    </source>
</evidence>
<evidence type="ECO:0000256" key="2">
    <source>
        <dbReference type="ARBA" id="ARBA00022801"/>
    </source>
</evidence>
<dbReference type="CDD" id="cd03424">
    <property type="entry name" value="NUDIX_ADPRase_Nudt5_UGPPase_Nudt14"/>
    <property type="match status" value="1"/>
</dbReference>
<evidence type="ECO:0000259" key="3">
    <source>
        <dbReference type="PROSITE" id="PS51462"/>
    </source>
</evidence>
<dbReference type="GeneID" id="301323062"/>
<comment type="caution">
    <text evidence="4">The sequence shown here is derived from an EMBL/GenBank/DDBJ whole genome shotgun (WGS) entry which is preliminary data.</text>
</comment>
<accession>A0AAW4MRP9</accession>
<dbReference type="InterPro" id="IPR020084">
    <property type="entry name" value="NUDIX_hydrolase_CS"/>
</dbReference>
<dbReference type="RefSeq" id="WP_117458413.1">
    <property type="nucleotide sequence ID" value="NZ_CAXVKV010000001.1"/>
</dbReference>
<evidence type="ECO:0000256" key="1">
    <source>
        <dbReference type="ARBA" id="ARBA00001946"/>
    </source>
</evidence>
<dbReference type="GO" id="GO:0019693">
    <property type="term" value="P:ribose phosphate metabolic process"/>
    <property type="evidence" value="ECO:0007669"/>
    <property type="project" value="TreeGrafter"/>
</dbReference>
<organism evidence="4 6">
    <name type="scientific">Catenibacterium mitsuokai</name>
    <dbReference type="NCBI Taxonomy" id="100886"/>
    <lineage>
        <taxon>Bacteria</taxon>
        <taxon>Bacillati</taxon>
        <taxon>Bacillota</taxon>
        <taxon>Erysipelotrichia</taxon>
        <taxon>Erysipelotrichales</taxon>
        <taxon>Coprobacillaceae</taxon>
        <taxon>Catenibacterium</taxon>
    </lineage>
</organism>
<comment type="cofactor">
    <cofactor evidence="1">
        <name>Mg(2+)</name>
        <dbReference type="ChEBI" id="CHEBI:18420"/>
    </cofactor>
</comment>
<dbReference type="EMBL" id="JAHOEL010000003">
    <property type="protein sequence ID" value="MBV3391804.1"/>
    <property type="molecule type" value="Genomic_DNA"/>
</dbReference>
<dbReference type="SUPFAM" id="SSF55811">
    <property type="entry name" value="Nudix"/>
    <property type="match status" value="1"/>
</dbReference>
<keyword evidence="2 4" id="KW-0378">Hydrolase</keyword>
<dbReference type="GO" id="GO:0006753">
    <property type="term" value="P:nucleoside phosphate metabolic process"/>
    <property type="evidence" value="ECO:0007669"/>
    <property type="project" value="TreeGrafter"/>
</dbReference>
<dbReference type="PROSITE" id="PS00893">
    <property type="entry name" value="NUDIX_BOX"/>
    <property type="match status" value="1"/>
</dbReference>
<name>A0AAW4MRP9_9FIRM</name>
<evidence type="ECO:0000313" key="4">
    <source>
        <dbReference type="EMBL" id="MBV3381780.1"/>
    </source>
</evidence>
<keyword evidence="7" id="KW-1185">Reference proteome</keyword>
<dbReference type="PROSITE" id="PS51462">
    <property type="entry name" value="NUDIX"/>
    <property type="match status" value="1"/>
</dbReference>
<feature type="domain" description="Nudix hydrolase" evidence="3">
    <location>
        <begin position="36"/>
        <end position="166"/>
    </location>
</feature>
<dbReference type="Pfam" id="PF00293">
    <property type="entry name" value="NUDIX"/>
    <property type="match status" value="1"/>
</dbReference>
<sequence>MEKQIDSTTIYDGAIIKVTKEHVLLQDGNTAVRECVYHHGGVCILAIEDDEIILVKQFRYPNRCDTLEIPAGKLELGEDPDKACYREFEEETNRRAKNMRPILKMLPTPGYSSEILRIYEAEDFKEVEDSLQCDADEFLNIIKMPIDEAYKAIFDGRIIDGKTVIAVMYAYNRKHCK</sequence>
<dbReference type="InterPro" id="IPR000086">
    <property type="entry name" value="NUDIX_hydrolase_dom"/>
</dbReference>
<dbReference type="PANTHER" id="PTHR11839:SF18">
    <property type="entry name" value="NUDIX HYDROLASE DOMAIN-CONTAINING PROTEIN"/>
    <property type="match status" value="1"/>
</dbReference>
<gene>
    <name evidence="4" type="ORF">KSV97_00765</name>
    <name evidence="5" type="ORF">KSW06_00775</name>
</gene>
<evidence type="ECO:0000313" key="6">
    <source>
        <dbReference type="Proteomes" id="UP001196408"/>
    </source>
</evidence>
<evidence type="ECO:0000313" key="5">
    <source>
        <dbReference type="EMBL" id="MBV3391804.1"/>
    </source>
</evidence>
<dbReference type="InterPro" id="IPR015797">
    <property type="entry name" value="NUDIX_hydrolase-like_dom_sf"/>
</dbReference>
<dbReference type="EMBL" id="JAHOEF010000003">
    <property type="protein sequence ID" value="MBV3381780.1"/>
    <property type="molecule type" value="Genomic_DNA"/>
</dbReference>
<dbReference type="Proteomes" id="UP001196408">
    <property type="component" value="Unassembled WGS sequence"/>
</dbReference>
<dbReference type="Gene3D" id="3.90.79.10">
    <property type="entry name" value="Nucleoside Triphosphate Pyrophosphohydrolase"/>
    <property type="match status" value="1"/>
</dbReference>
<dbReference type="PANTHER" id="PTHR11839">
    <property type="entry name" value="UDP/ADP-SUGAR PYROPHOSPHATASE"/>
    <property type="match status" value="1"/>
</dbReference>
<reference evidence="4 7" key="1">
    <citation type="submission" date="2021-06" db="EMBL/GenBank/DDBJ databases">
        <title>Collection of gut derived symbiotic bacterial strains cultured from healthy donors.</title>
        <authorList>
            <person name="Lin H."/>
            <person name="Littmann E."/>
            <person name="Pamer E.G."/>
        </authorList>
    </citation>
    <scope>NUCLEOTIDE SEQUENCE</scope>
    <source>
        <strain evidence="5 7">MSK.21.70</strain>
        <strain evidence="4">MSK.21.82</strain>
    </source>
</reference>
<dbReference type="GO" id="GO:0016787">
    <property type="term" value="F:hydrolase activity"/>
    <property type="evidence" value="ECO:0007669"/>
    <property type="project" value="UniProtKB-KW"/>
</dbReference>
<proteinExistence type="predicted"/>